<evidence type="ECO:0000313" key="5">
    <source>
        <dbReference type="Proteomes" id="UP000603141"/>
    </source>
</evidence>
<dbReference type="InterPro" id="IPR036390">
    <property type="entry name" value="WH_DNA-bd_sf"/>
</dbReference>
<dbReference type="PANTHER" id="PTHR34580:SF1">
    <property type="entry name" value="PROTEIN PAFC"/>
    <property type="match status" value="1"/>
</dbReference>
<dbReference type="RefSeq" id="WP_200270878.1">
    <property type="nucleotide sequence ID" value="NZ_JAENIJ010000017.1"/>
</dbReference>
<dbReference type="PIRSF" id="PIRSF016838">
    <property type="entry name" value="PafC"/>
    <property type="match status" value="1"/>
</dbReference>
<protein>
    <submittedName>
        <fullName evidence="4">YafY family transcriptional regulator</fullName>
    </submittedName>
</protein>
<dbReference type="Pfam" id="PF25583">
    <property type="entry name" value="WCX"/>
    <property type="match status" value="1"/>
</dbReference>
<dbReference type="InterPro" id="IPR026881">
    <property type="entry name" value="WYL_dom"/>
</dbReference>
<dbReference type="SUPFAM" id="SSF46785">
    <property type="entry name" value="Winged helix' DNA-binding domain"/>
    <property type="match status" value="1"/>
</dbReference>
<organism evidence="4 5">
    <name type="scientific">Luteolibacter pohnpeiensis</name>
    <dbReference type="NCBI Taxonomy" id="454153"/>
    <lineage>
        <taxon>Bacteria</taxon>
        <taxon>Pseudomonadati</taxon>
        <taxon>Verrucomicrobiota</taxon>
        <taxon>Verrucomicrobiia</taxon>
        <taxon>Verrucomicrobiales</taxon>
        <taxon>Verrucomicrobiaceae</taxon>
        <taxon>Luteolibacter</taxon>
    </lineage>
</organism>
<evidence type="ECO:0000259" key="3">
    <source>
        <dbReference type="PROSITE" id="PS51000"/>
    </source>
</evidence>
<dbReference type="Pfam" id="PF08279">
    <property type="entry name" value="HTH_11"/>
    <property type="match status" value="1"/>
</dbReference>
<evidence type="ECO:0000256" key="1">
    <source>
        <dbReference type="ARBA" id="ARBA00023015"/>
    </source>
</evidence>
<comment type="caution">
    <text evidence="4">The sequence shown here is derived from an EMBL/GenBank/DDBJ whole genome shotgun (WGS) entry which is preliminary data.</text>
</comment>
<dbReference type="InterPro" id="IPR036388">
    <property type="entry name" value="WH-like_DNA-bd_sf"/>
</dbReference>
<dbReference type="InterPro" id="IPR013196">
    <property type="entry name" value="HTH_11"/>
</dbReference>
<dbReference type="PROSITE" id="PS51000">
    <property type="entry name" value="HTH_DEOR_2"/>
    <property type="match status" value="1"/>
</dbReference>
<dbReference type="AlphaFoldDB" id="A0A934S8B8"/>
<dbReference type="Pfam" id="PF13280">
    <property type="entry name" value="WYL"/>
    <property type="match status" value="1"/>
</dbReference>
<dbReference type="InterPro" id="IPR001034">
    <property type="entry name" value="DeoR_HTH"/>
</dbReference>
<dbReference type="GO" id="GO:0003700">
    <property type="term" value="F:DNA-binding transcription factor activity"/>
    <property type="evidence" value="ECO:0007669"/>
    <property type="project" value="InterPro"/>
</dbReference>
<name>A0A934S8B8_9BACT</name>
<keyword evidence="2" id="KW-0804">Transcription</keyword>
<accession>A0A934S8B8</accession>
<keyword evidence="5" id="KW-1185">Reference proteome</keyword>
<dbReference type="Gene3D" id="1.10.10.10">
    <property type="entry name" value="Winged helix-like DNA-binding domain superfamily/Winged helix DNA-binding domain"/>
    <property type="match status" value="1"/>
</dbReference>
<evidence type="ECO:0000313" key="4">
    <source>
        <dbReference type="EMBL" id="MBK1883094.1"/>
    </source>
</evidence>
<dbReference type="PROSITE" id="PS52050">
    <property type="entry name" value="WYL"/>
    <property type="match status" value="1"/>
</dbReference>
<dbReference type="EMBL" id="JAENIJ010000017">
    <property type="protein sequence ID" value="MBK1883094.1"/>
    <property type="molecule type" value="Genomic_DNA"/>
</dbReference>
<dbReference type="InterPro" id="IPR057727">
    <property type="entry name" value="WCX_dom"/>
</dbReference>
<keyword evidence="1" id="KW-0805">Transcription regulation</keyword>
<dbReference type="InterPro" id="IPR051534">
    <property type="entry name" value="CBASS_pafABC_assoc_protein"/>
</dbReference>
<sequence length="323" mass="36611">MNRIDRLTGMILLLQSHRVITAEKIAAHFEISVRTVYRDLAALGEAGVPIIGEAGMGYSLMRGYHVPPVMFTENEAAALFLSGEVTEQIADESLRDALRDALMKIRAVLPTERRDYLNRLSRSIRVSLPLLSGSDEDRQSLMPLQQAVVRKQCVALTYDAGRRGEITKRVVEPLGLVFYGRQWHLIAHCQLRNATRDFRLDRMNEWEVLAQQFSGHDDFSLKEFLAEEIAASQVIPTVIDFAAGVMERVRTELYSSSLSETKLPDGRVRVECLVSCTRWMASWLMSYGLDAEVVAPPELRQEMLTVAVQIQQRYRDAEVFSSY</sequence>
<dbReference type="Proteomes" id="UP000603141">
    <property type="component" value="Unassembled WGS sequence"/>
</dbReference>
<proteinExistence type="predicted"/>
<dbReference type="InterPro" id="IPR028349">
    <property type="entry name" value="PafC-like"/>
</dbReference>
<reference evidence="4" key="1">
    <citation type="submission" date="2021-01" db="EMBL/GenBank/DDBJ databases">
        <title>Modified the classification status of verrucomicrobia.</title>
        <authorList>
            <person name="Feng X."/>
        </authorList>
    </citation>
    <scope>NUCLEOTIDE SEQUENCE</scope>
    <source>
        <strain evidence="4">KCTC 22041</strain>
    </source>
</reference>
<evidence type="ECO:0000256" key="2">
    <source>
        <dbReference type="ARBA" id="ARBA00023163"/>
    </source>
</evidence>
<feature type="domain" description="HTH deoR-type" evidence="3">
    <location>
        <begin position="3"/>
        <end position="58"/>
    </location>
</feature>
<gene>
    <name evidence="4" type="ORF">JIN85_11750</name>
</gene>
<dbReference type="PANTHER" id="PTHR34580">
    <property type="match status" value="1"/>
</dbReference>